<accession>A0ABC8QQW6</accession>
<comment type="caution">
    <text evidence="2">The sequence shown here is derived from an EMBL/GenBank/DDBJ whole genome shotgun (WGS) entry which is preliminary data.</text>
</comment>
<proteinExistence type="predicted"/>
<gene>
    <name evidence="2" type="ORF">ILEXP_LOCUS1833</name>
</gene>
<organism evidence="2 3">
    <name type="scientific">Ilex paraguariensis</name>
    <name type="common">yerba mate</name>
    <dbReference type="NCBI Taxonomy" id="185542"/>
    <lineage>
        <taxon>Eukaryota</taxon>
        <taxon>Viridiplantae</taxon>
        <taxon>Streptophyta</taxon>
        <taxon>Embryophyta</taxon>
        <taxon>Tracheophyta</taxon>
        <taxon>Spermatophyta</taxon>
        <taxon>Magnoliopsida</taxon>
        <taxon>eudicotyledons</taxon>
        <taxon>Gunneridae</taxon>
        <taxon>Pentapetalae</taxon>
        <taxon>asterids</taxon>
        <taxon>campanulids</taxon>
        <taxon>Aquifoliales</taxon>
        <taxon>Aquifoliaceae</taxon>
        <taxon>Ilex</taxon>
    </lineage>
</organism>
<evidence type="ECO:0000313" key="2">
    <source>
        <dbReference type="EMBL" id="CAK9134905.1"/>
    </source>
</evidence>
<feature type="region of interest" description="Disordered" evidence="1">
    <location>
        <begin position="26"/>
        <end position="66"/>
    </location>
</feature>
<name>A0ABC8QQW6_9AQUA</name>
<keyword evidence="3" id="KW-1185">Reference proteome</keyword>
<evidence type="ECO:0000256" key="1">
    <source>
        <dbReference type="SAM" id="MobiDB-lite"/>
    </source>
</evidence>
<dbReference type="Proteomes" id="UP001642360">
    <property type="component" value="Unassembled WGS sequence"/>
</dbReference>
<protein>
    <submittedName>
        <fullName evidence="2">Uncharacterized protein</fullName>
    </submittedName>
</protein>
<evidence type="ECO:0000313" key="3">
    <source>
        <dbReference type="Proteomes" id="UP001642360"/>
    </source>
</evidence>
<dbReference type="EMBL" id="CAUOFW020000669">
    <property type="protein sequence ID" value="CAK9134905.1"/>
    <property type="molecule type" value="Genomic_DNA"/>
</dbReference>
<reference evidence="2 3" key="1">
    <citation type="submission" date="2024-02" db="EMBL/GenBank/DDBJ databases">
        <authorList>
            <person name="Vignale AGUSTIN F."/>
            <person name="Sosa J E."/>
            <person name="Modenutti C."/>
        </authorList>
    </citation>
    <scope>NUCLEOTIDE SEQUENCE [LARGE SCALE GENOMIC DNA]</scope>
</reference>
<sequence length="90" mass="9565">MNPLSNVFSLLQLDAADDKEQIATVAVVDNRENSKQRGKGKKTGGSSGETTPSKNENGGPQNIGIASGDFKLPLVWIDLEMTGRISVSSF</sequence>
<dbReference type="AlphaFoldDB" id="A0ABC8QQW6"/>